<evidence type="ECO:0000313" key="2">
    <source>
        <dbReference type="EMBL" id="MBC9798265.1"/>
    </source>
</evidence>
<feature type="transmembrane region" description="Helical" evidence="1">
    <location>
        <begin position="12"/>
        <end position="34"/>
    </location>
</feature>
<protein>
    <submittedName>
        <fullName evidence="2">Uncharacterized protein</fullName>
    </submittedName>
</protein>
<feature type="transmembrane region" description="Helical" evidence="1">
    <location>
        <begin position="54"/>
        <end position="73"/>
    </location>
</feature>
<comment type="caution">
    <text evidence="2">The sequence shown here is derived from an EMBL/GenBank/DDBJ whole genome shotgun (WGS) entry which is preliminary data.</text>
</comment>
<keyword evidence="1" id="KW-0472">Membrane</keyword>
<dbReference type="EMBL" id="JACVDC010000100">
    <property type="protein sequence ID" value="MBC9798265.1"/>
    <property type="molecule type" value="Genomic_DNA"/>
</dbReference>
<evidence type="ECO:0000256" key="1">
    <source>
        <dbReference type="SAM" id="Phobius"/>
    </source>
</evidence>
<reference evidence="2 3" key="1">
    <citation type="submission" date="2020-09" db="EMBL/GenBank/DDBJ databases">
        <title>Sinomicrobium weinanense sp. nov., a halophilic bacteria isolated from saline-alkali soil.</title>
        <authorList>
            <person name="Wu P."/>
            <person name="Ren H."/>
            <person name="Mei Y."/>
            <person name="Liang Y."/>
            <person name="Chen Z."/>
        </authorList>
    </citation>
    <scope>NUCLEOTIDE SEQUENCE [LARGE SCALE GENOMIC DNA]</scope>
    <source>
        <strain evidence="2 3">FJxs</strain>
    </source>
</reference>
<keyword evidence="1" id="KW-1133">Transmembrane helix</keyword>
<proteinExistence type="predicted"/>
<keyword evidence="3" id="KW-1185">Reference proteome</keyword>
<dbReference type="Proteomes" id="UP000653730">
    <property type="component" value="Unassembled WGS sequence"/>
</dbReference>
<gene>
    <name evidence="2" type="ORF">IBL28_20015</name>
</gene>
<feature type="transmembrane region" description="Helical" evidence="1">
    <location>
        <begin position="85"/>
        <end position="102"/>
    </location>
</feature>
<dbReference type="RefSeq" id="WP_187967390.1">
    <property type="nucleotide sequence ID" value="NZ_JACVDC010000100.1"/>
</dbReference>
<name>A0A926Q5R4_9FLAO</name>
<evidence type="ECO:0000313" key="3">
    <source>
        <dbReference type="Proteomes" id="UP000653730"/>
    </source>
</evidence>
<sequence>MRAAIIKKQLLFKIALACGYLPMSVGGLIFLIWWGAREFYALDLYKLERMGYDWALIALGILLIGLLLLVVFLVKKGKRGLGKSAVILVLLLLNYPVCRVLLGKRAELEQYAYVKVKNNTEQDHIALSIHPYFPGGNAVRLARGKGKVFRYTPEYTYTGDREYTVNTATLLVQTPNEKYRITLPPVKRDDCRRFYVDKDFILQNE</sequence>
<keyword evidence="1" id="KW-0812">Transmembrane</keyword>
<organism evidence="2 3">
    <name type="scientific">Sinomicrobium weinanense</name>
    <dbReference type="NCBI Taxonomy" id="2842200"/>
    <lineage>
        <taxon>Bacteria</taxon>
        <taxon>Pseudomonadati</taxon>
        <taxon>Bacteroidota</taxon>
        <taxon>Flavobacteriia</taxon>
        <taxon>Flavobacteriales</taxon>
        <taxon>Flavobacteriaceae</taxon>
        <taxon>Sinomicrobium</taxon>
    </lineage>
</organism>
<accession>A0A926Q5R4</accession>
<dbReference type="AlphaFoldDB" id="A0A926Q5R4"/>